<keyword evidence="1" id="KW-0808">Transferase</keyword>
<sequence length="302" mass="34314">MRIAQYLELSWRRQGLDMSIEELNHGDLPRWLEAMDSLPDTAPTYVSFGNTVTIGDGQEIDDHDVFDRCIQTLVPWRKGPFRLFGRAINSEWRSDLKWDRVRPHIDLRGCSVLDVGCGNGYYGWRMLEAGASSFTGIDSTLLFVLQHALFAQYIDEQQAILPLRLNEFRAQRRYDVVFSMGVLYHQKNPEAHLDAVCKLLSPNGTLVLETLVYPTTLVPNERYARMKHVQIPSITDLCHDLKAIGFADIDVKNVSLTRTLEQRSTDNMPFESLADALSDQNALETVEGYRGPVRATIIAARI</sequence>
<organism evidence="3">
    <name type="scientific">marine metagenome</name>
    <dbReference type="NCBI Taxonomy" id="408172"/>
    <lineage>
        <taxon>unclassified sequences</taxon>
        <taxon>metagenomes</taxon>
        <taxon>ecological metagenomes</taxon>
    </lineage>
</organism>
<dbReference type="InterPro" id="IPR029063">
    <property type="entry name" value="SAM-dependent_MTases_sf"/>
</dbReference>
<dbReference type="InterPro" id="IPR010017">
    <property type="entry name" value="CmoB"/>
</dbReference>
<accession>A0A381PDQ9</accession>
<reference evidence="3" key="1">
    <citation type="submission" date="2018-05" db="EMBL/GenBank/DDBJ databases">
        <authorList>
            <person name="Lanie J.A."/>
            <person name="Ng W.-L."/>
            <person name="Kazmierczak K.M."/>
            <person name="Andrzejewski T.M."/>
            <person name="Davidsen T.M."/>
            <person name="Wayne K.J."/>
            <person name="Tettelin H."/>
            <person name="Glass J.I."/>
            <person name="Rusch D."/>
            <person name="Podicherti R."/>
            <person name="Tsui H.-C.T."/>
            <person name="Winkler M.E."/>
        </authorList>
    </citation>
    <scope>NUCLEOTIDE SEQUENCE</scope>
</reference>
<dbReference type="NCBIfam" id="TIGR00452">
    <property type="entry name" value="tRNA 5-methoxyuridine(34)/uridine 5-oxyacetic acid(34) synthase CmoB"/>
    <property type="match status" value="1"/>
</dbReference>
<dbReference type="CDD" id="cd02440">
    <property type="entry name" value="AdoMet_MTases"/>
    <property type="match status" value="1"/>
</dbReference>
<gene>
    <name evidence="3" type="ORF">METZ01_LOCUS16467</name>
</gene>
<evidence type="ECO:0000256" key="1">
    <source>
        <dbReference type="ARBA" id="ARBA00022679"/>
    </source>
</evidence>
<dbReference type="PANTHER" id="PTHR43464:SF95">
    <property type="entry name" value="TRNA U34 CARBOXYMETHYLTRANSFERASE"/>
    <property type="match status" value="1"/>
</dbReference>
<dbReference type="SUPFAM" id="SSF53335">
    <property type="entry name" value="S-adenosyl-L-methionine-dependent methyltransferases"/>
    <property type="match status" value="1"/>
</dbReference>
<dbReference type="NCBIfam" id="NF011650">
    <property type="entry name" value="PRK15068.1"/>
    <property type="match status" value="1"/>
</dbReference>
<dbReference type="Gene3D" id="3.40.50.150">
    <property type="entry name" value="Vaccinia Virus protein VP39"/>
    <property type="match status" value="1"/>
</dbReference>
<dbReference type="EMBL" id="UINC01000920">
    <property type="protein sequence ID" value="SUZ63613.1"/>
    <property type="molecule type" value="Genomic_DNA"/>
</dbReference>
<proteinExistence type="predicted"/>
<evidence type="ECO:0000313" key="3">
    <source>
        <dbReference type="EMBL" id="SUZ63613.1"/>
    </source>
</evidence>
<dbReference type="InterPro" id="IPR027555">
    <property type="entry name" value="Mo5U34_MeTrfas-like"/>
</dbReference>
<keyword evidence="2" id="KW-0819">tRNA processing</keyword>
<dbReference type="GO" id="GO:0002098">
    <property type="term" value="P:tRNA wobble uridine modification"/>
    <property type="evidence" value="ECO:0007669"/>
    <property type="project" value="InterPro"/>
</dbReference>
<evidence type="ECO:0000256" key="2">
    <source>
        <dbReference type="ARBA" id="ARBA00022694"/>
    </source>
</evidence>
<name>A0A381PDQ9_9ZZZZ</name>
<dbReference type="GO" id="GO:0016765">
    <property type="term" value="F:transferase activity, transferring alkyl or aryl (other than methyl) groups"/>
    <property type="evidence" value="ECO:0007669"/>
    <property type="project" value="InterPro"/>
</dbReference>
<protein>
    <recommendedName>
        <fullName evidence="4">Methyltransferase type 11 domain-containing protein</fullName>
    </recommendedName>
</protein>
<evidence type="ECO:0008006" key="4">
    <source>
        <dbReference type="Google" id="ProtNLM"/>
    </source>
</evidence>
<dbReference type="Pfam" id="PF08003">
    <property type="entry name" value="Methyltransf_9"/>
    <property type="match status" value="1"/>
</dbReference>
<dbReference type="PANTHER" id="PTHR43464">
    <property type="entry name" value="METHYLTRANSFERASE"/>
    <property type="match status" value="1"/>
</dbReference>
<dbReference type="GO" id="GO:0008168">
    <property type="term" value="F:methyltransferase activity"/>
    <property type="evidence" value="ECO:0007669"/>
    <property type="project" value="TreeGrafter"/>
</dbReference>
<dbReference type="AlphaFoldDB" id="A0A381PDQ9"/>